<feature type="region of interest" description="Disordered" evidence="9">
    <location>
        <begin position="1103"/>
        <end position="1128"/>
    </location>
</feature>
<dbReference type="SMART" id="SM00239">
    <property type="entry name" value="C2"/>
    <property type="match status" value="2"/>
</dbReference>
<feature type="compositionally biased region" description="Low complexity" evidence="9">
    <location>
        <begin position="205"/>
        <end position="220"/>
    </location>
</feature>
<evidence type="ECO:0000256" key="1">
    <source>
        <dbReference type="ARBA" id="ARBA00022723"/>
    </source>
</evidence>
<evidence type="ECO:0000259" key="13">
    <source>
        <dbReference type="PROSITE" id="PS50916"/>
    </source>
</evidence>
<dbReference type="InterPro" id="IPR017455">
    <property type="entry name" value="Znf_FYVE-rel"/>
</dbReference>
<dbReference type="RefSeq" id="XP_008179184.1">
    <property type="nucleotide sequence ID" value="XM_008180962.3"/>
</dbReference>
<evidence type="ECO:0000259" key="12">
    <source>
        <dbReference type="PROSITE" id="PS50178"/>
    </source>
</evidence>
<feature type="compositionally biased region" description="Low complexity" evidence="9">
    <location>
        <begin position="941"/>
        <end position="951"/>
    </location>
</feature>
<dbReference type="InterPro" id="IPR013083">
    <property type="entry name" value="Znf_RING/FYVE/PHD"/>
</dbReference>
<accession>A0A8R1X0T0</accession>
<proteinExistence type="predicted"/>
<dbReference type="GO" id="GO:0048791">
    <property type="term" value="P:calcium ion-regulated exocytosis of neurotransmitter"/>
    <property type="evidence" value="ECO:0007669"/>
    <property type="project" value="TreeGrafter"/>
</dbReference>
<feature type="domain" description="C2" evidence="10">
    <location>
        <begin position="594"/>
        <end position="719"/>
    </location>
</feature>
<dbReference type="GO" id="GO:0048788">
    <property type="term" value="C:cytoskeleton of presynaptic active zone"/>
    <property type="evidence" value="ECO:0007669"/>
    <property type="project" value="TreeGrafter"/>
</dbReference>
<dbReference type="InterPro" id="IPR035892">
    <property type="entry name" value="C2_domain_sf"/>
</dbReference>
<evidence type="ECO:0000256" key="7">
    <source>
        <dbReference type="PROSITE-ProRule" id="PRU00091"/>
    </source>
</evidence>
<dbReference type="GeneID" id="100165632"/>
<evidence type="ECO:0000259" key="10">
    <source>
        <dbReference type="PROSITE" id="PS50004"/>
    </source>
</evidence>
<feature type="compositionally biased region" description="Polar residues" evidence="9">
    <location>
        <begin position="1292"/>
        <end position="1301"/>
    </location>
</feature>
<keyword evidence="8" id="KW-0175">Coiled coil</keyword>
<dbReference type="EnsemblMetazoa" id="XM_008180962.3">
    <property type="protein sequence ID" value="XP_008179184.1"/>
    <property type="gene ID" value="LOC100165632"/>
</dbReference>
<feature type="region of interest" description="Disordered" evidence="9">
    <location>
        <begin position="165"/>
        <end position="398"/>
    </location>
</feature>
<dbReference type="Gene3D" id="3.30.40.10">
    <property type="entry name" value="Zinc/RING finger domain, C3HC4 (zinc finger)"/>
    <property type="match status" value="1"/>
</dbReference>
<dbReference type="GO" id="GO:0048167">
    <property type="term" value="P:regulation of synaptic plasticity"/>
    <property type="evidence" value="ECO:0007669"/>
    <property type="project" value="TreeGrafter"/>
</dbReference>
<feature type="domain" description="RabBD" evidence="13">
    <location>
        <begin position="38"/>
        <end position="164"/>
    </location>
</feature>
<feature type="region of interest" description="Disordered" evidence="9">
    <location>
        <begin position="936"/>
        <end position="970"/>
    </location>
</feature>
<evidence type="ECO:0000313" key="14">
    <source>
        <dbReference type="EnsemblMetazoa" id="XP_008179184.1"/>
    </source>
</evidence>
<evidence type="ECO:0000256" key="8">
    <source>
        <dbReference type="SAM" id="Coils"/>
    </source>
</evidence>
<dbReference type="GO" id="GO:0031267">
    <property type="term" value="F:small GTPase binding"/>
    <property type="evidence" value="ECO:0007669"/>
    <property type="project" value="InterPro"/>
</dbReference>
<dbReference type="SUPFAM" id="SSF49562">
    <property type="entry name" value="C2 domain (Calcium/lipid-binding domain, CaLB)"/>
    <property type="match status" value="2"/>
</dbReference>
<sequence>MTALPAHGTTHIAPSLCRVVALLSAVCWCWVLRMAAEMPDLSHLTPEEREIIESVVHRQKQEEQKEQEIMRRKQEEVILLEEKIRQRSEQQKKAGVELDATCHICLKTKFADGVGHLCNYCGIRCCARCGGKVTLRSSKVIWVCILCRKKQELLSKSGEWINHGMAAAGGDPSRRSEVSSPCMMSDKRPKLERAHSAVEKENVPLLQRSNSLLRRQYSQQEPSSRKEQEHGLTDEYYRTGHDDYYRGGQLEGVSHRTGTGNQSSRSSHHQPPLHQFGPAAVDCKQSMMGGRGGPGPVPVRKHKRPGNTMPPERLHQQHQQHQQHQHQHQRISFSSSEEEELRSTSECTSCDEHESEKAIYRKMGTINGPRRKKTVRFDHRNHQTTQQTSKDSGFDTGSSIFTSNDDPIYLGDIKQPMSWQRSPDNKFLIGHMVLNKSVWETPISPSSSAAAMLGLKITGGKFLSATGRRCAIIDRVRKGSTADMEGNLKPGDEVLEWNGCLLQGKTQKEVSDIISESKHLPQIELKVSRSILPRRASYGTPTKAKTSSMGLYDLRKDKPYVMVTSPGSPEHLASNPARVLRASKSVSGPNSLHVGGKIQVKLGFDPQSLKLVVTIMAASNLLPRSDGSPRSAYAKVCLLPDTSEKSKRRTKTIMNSTDPKWNQNFSFTTMRRSDLKFKVLQISLWDYDNNPTNQFLGEVLIELGLKKLENLAEWYPLTAHQEITGEGGITIGDYDMEYSGEHLSPPSTLSRQSDSDASDVDDCCSGRRVGADGASISSLGSSISPPPDYDHLDRRKSRRDMSPLQKSYVYGTTIEKKYGYEVSLKQQSVPIRSTTSVSHRSRSAAPTDSPSQHSRSRSKSPTMLSDRRSLSPPDYRYPGGIQSYRQGPSRFLARSATATPTSTPKKRQLPQIPGAMPSSLDERIPYYFDDQTSSFRRRTRQVQPRRVQSRTGGLGRLHHYGGLSDSDIPMQQLRSLTPPHVRGSMMSRGETGDTCDIDDSDSVISSALSTQSEQPRSTRFCCCNATDYRYPSTSHSPSCSFSKSSSKRDSIHLYRYNSFPADYFLLHPIDNRPVLTENSPTENPKPLKKTRFNLNHLDNHDPLYDSDSGLDMLGFQSPTERQRSRRKRNLTLDLGESVLDVVGSYSGAAVAFSYALTDPLNAIVHGSDYGASHSRSGSQQSPVMAPTTDSKRAQFSRSLSNADVQTDNITDSGSSGKRRGDSSSLTESAGKSSASGTNSSTSGMGKKSASASQLSATGRKRRLGFGSKGKSSFTVHRSEEVLPGASRPLVKQPSSVSSDGEASQDGERLIIAGQSTEGEVTTFIGKLGPGQKVSRQILGTPYRGDVKIGFNFFVNFMEVTVFEAKDLINVKETKTKLPDTYVKVYLVKGKKCVEKHRTKTIKESLQPKYMEMLKFKSSPAGCLIQVSVWGDYGREKGRKVFMGVAVIYMDSITTSPGSSLTEWYRLFGSSSL</sequence>
<dbReference type="Proteomes" id="UP000007819">
    <property type="component" value="Chromosome A3"/>
</dbReference>
<dbReference type="PANTHER" id="PTHR12157">
    <property type="entry name" value="REGULATING SYNAPTIC MEMBRANE EXOCYTOSIS PROTEIN"/>
    <property type="match status" value="1"/>
</dbReference>
<dbReference type="OrthoDB" id="420032at2759"/>
<keyword evidence="3 7" id="KW-0863">Zinc-finger</keyword>
<feature type="region of interest" description="Disordered" evidence="9">
    <location>
        <begin position="1169"/>
        <end position="1305"/>
    </location>
</feature>
<evidence type="ECO:0000256" key="4">
    <source>
        <dbReference type="ARBA" id="ARBA00022833"/>
    </source>
</evidence>
<feature type="compositionally biased region" description="Low complexity" evidence="9">
    <location>
        <begin position="771"/>
        <end position="783"/>
    </location>
</feature>
<dbReference type="Gene3D" id="2.30.42.10">
    <property type="match status" value="1"/>
</dbReference>
<feature type="compositionally biased region" description="Polar residues" evidence="9">
    <location>
        <begin position="383"/>
        <end position="398"/>
    </location>
</feature>
<dbReference type="PROSITE" id="PS50916">
    <property type="entry name" value="RABBD"/>
    <property type="match status" value="1"/>
</dbReference>
<organism evidence="14 15">
    <name type="scientific">Acyrthosiphon pisum</name>
    <name type="common">Pea aphid</name>
    <dbReference type="NCBI Taxonomy" id="7029"/>
    <lineage>
        <taxon>Eukaryota</taxon>
        <taxon>Metazoa</taxon>
        <taxon>Ecdysozoa</taxon>
        <taxon>Arthropoda</taxon>
        <taxon>Hexapoda</taxon>
        <taxon>Insecta</taxon>
        <taxon>Pterygota</taxon>
        <taxon>Neoptera</taxon>
        <taxon>Paraneoptera</taxon>
        <taxon>Hemiptera</taxon>
        <taxon>Sternorrhyncha</taxon>
        <taxon>Aphidomorpha</taxon>
        <taxon>Aphidoidea</taxon>
        <taxon>Aphididae</taxon>
        <taxon>Macrosiphini</taxon>
        <taxon>Acyrthosiphon</taxon>
    </lineage>
</organism>
<keyword evidence="15" id="KW-1185">Reference proteome</keyword>
<dbReference type="InterPro" id="IPR036034">
    <property type="entry name" value="PDZ_sf"/>
</dbReference>
<dbReference type="PROSITE" id="PS50178">
    <property type="entry name" value="ZF_FYVE"/>
    <property type="match status" value="1"/>
</dbReference>
<feature type="compositionally biased region" description="Low complexity" evidence="9">
    <location>
        <begin position="1222"/>
        <end position="1248"/>
    </location>
</feature>
<dbReference type="Pfam" id="PF00168">
    <property type="entry name" value="C2"/>
    <property type="match status" value="2"/>
</dbReference>
<evidence type="ECO:0000259" key="11">
    <source>
        <dbReference type="PROSITE" id="PS50106"/>
    </source>
</evidence>
<feature type="compositionally biased region" description="Basic and acidic residues" evidence="9">
    <location>
        <begin position="223"/>
        <end position="245"/>
    </location>
</feature>
<dbReference type="GO" id="GO:0042391">
    <property type="term" value="P:regulation of membrane potential"/>
    <property type="evidence" value="ECO:0007669"/>
    <property type="project" value="TreeGrafter"/>
</dbReference>
<keyword evidence="1" id="KW-0479">Metal-binding</keyword>
<feature type="domain" description="FYVE-type" evidence="12">
    <location>
        <begin position="102"/>
        <end position="152"/>
    </location>
</feature>
<feature type="compositionally biased region" description="Basic and acidic residues" evidence="9">
    <location>
        <begin position="185"/>
        <end position="202"/>
    </location>
</feature>
<feature type="compositionally biased region" description="Low complexity" evidence="9">
    <location>
        <begin position="894"/>
        <end position="903"/>
    </location>
</feature>
<keyword evidence="5" id="KW-0770">Synapse</keyword>
<dbReference type="Pfam" id="PF22601">
    <property type="entry name" value="RIM2a_ZnF"/>
    <property type="match status" value="1"/>
</dbReference>
<feature type="compositionally biased region" description="Basic residues" evidence="9">
    <location>
        <begin position="316"/>
        <end position="329"/>
    </location>
</feature>
<dbReference type="SMART" id="SM00228">
    <property type="entry name" value="PDZ"/>
    <property type="match status" value="1"/>
</dbReference>
<reference evidence="14" key="2">
    <citation type="submission" date="2022-06" db="UniProtKB">
        <authorList>
            <consortium name="EnsemblMetazoa"/>
        </authorList>
    </citation>
    <scope>IDENTIFICATION</scope>
</reference>
<name>A0A8R1X0T0_ACYPI</name>
<evidence type="ECO:0000256" key="2">
    <source>
        <dbReference type="ARBA" id="ARBA00022737"/>
    </source>
</evidence>
<dbReference type="Gene3D" id="2.60.40.150">
    <property type="entry name" value="C2 domain"/>
    <property type="match status" value="2"/>
</dbReference>
<keyword evidence="2" id="KW-0677">Repeat</keyword>
<feature type="domain" description="C2" evidence="10">
    <location>
        <begin position="1342"/>
        <end position="1464"/>
    </location>
</feature>
<dbReference type="InterPro" id="IPR001478">
    <property type="entry name" value="PDZ"/>
</dbReference>
<dbReference type="GO" id="GO:0044325">
    <property type="term" value="F:transmembrane transporter binding"/>
    <property type="evidence" value="ECO:0007669"/>
    <property type="project" value="TreeGrafter"/>
</dbReference>
<evidence type="ECO:0000256" key="5">
    <source>
        <dbReference type="ARBA" id="ARBA00023018"/>
    </source>
</evidence>
<dbReference type="CTD" id="42150"/>
<feature type="compositionally biased region" description="Polar residues" evidence="9">
    <location>
        <begin position="1193"/>
        <end position="1210"/>
    </location>
</feature>
<reference evidence="15" key="1">
    <citation type="submission" date="2010-06" db="EMBL/GenBank/DDBJ databases">
        <authorList>
            <person name="Jiang H."/>
            <person name="Abraham K."/>
            <person name="Ali S."/>
            <person name="Alsbrooks S.L."/>
            <person name="Anim B.N."/>
            <person name="Anosike U.S."/>
            <person name="Attaway T."/>
            <person name="Bandaranaike D.P."/>
            <person name="Battles P.K."/>
            <person name="Bell S.N."/>
            <person name="Bell A.V."/>
            <person name="Beltran B."/>
            <person name="Bickham C."/>
            <person name="Bustamante Y."/>
            <person name="Caleb T."/>
            <person name="Canada A."/>
            <person name="Cardenas V."/>
            <person name="Carter K."/>
            <person name="Chacko J."/>
            <person name="Chandrabose M.N."/>
            <person name="Chavez D."/>
            <person name="Chavez A."/>
            <person name="Chen L."/>
            <person name="Chu H.-S."/>
            <person name="Claassen K.J."/>
            <person name="Cockrell R."/>
            <person name="Collins M."/>
            <person name="Cooper J.A."/>
            <person name="Cree A."/>
            <person name="Curry S.M."/>
            <person name="Da Y."/>
            <person name="Dao M.D."/>
            <person name="Das B."/>
            <person name="Davila M.-L."/>
            <person name="Davy-Carroll L."/>
            <person name="Denson S."/>
            <person name="Dinh H."/>
            <person name="Ebong V.E."/>
            <person name="Edwards J.R."/>
            <person name="Egan A."/>
            <person name="El-Daye J."/>
            <person name="Escobedo L."/>
            <person name="Fernandez S."/>
            <person name="Fernando P.R."/>
            <person name="Flagg N."/>
            <person name="Forbes L.D."/>
            <person name="Fowler R.G."/>
            <person name="Fu Q."/>
            <person name="Gabisi R.A."/>
            <person name="Ganer J."/>
            <person name="Garbino Pronczuk A."/>
            <person name="Garcia R.M."/>
            <person name="Garner T."/>
            <person name="Garrett T.E."/>
            <person name="Gonzalez D.A."/>
            <person name="Hamid H."/>
            <person name="Hawkins E.S."/>
            <person name="Hirani K."/>
            <person name="Hogues M.E."/>
            <person name="Hollins B."/>
            <person name="Hsiao C.-H."/>
            <person name="Jabil R."/>
            <person name="James M.L."/>
            <person name="Jhangiani S.N."/>
            <person name="Johnson B."/>
            <person name="Johnson Q."/>
            <person name="Joshi V."/>
            <person name="Kalu J.B."/>
            <person name="Kam C."/>
            <person name="Kashfia A."/>
            <person name="Keebler J."/>
            <person name="Kisamo H."/>
            <person name="Kovar C.L."/>
            <person name="Lago L.A."/>
            <person name="Lai C.-Y."/>
            <person name="Laidlaw J."/>
            <person name="Lara F."/>
            <person name="Le T.-K."/>
            <person name="Lee S.L."/>
            <person name="Legall F.H."/>
            <person name="Lemon S.J."/>
            <person name="Lewis L.R."/>
            <person name="Li B."/>
            <person name="Liu Y."/>
            <person name="Liu Y.-S."/>
            <person name="Lopez J."/>
            <person name="Lozado R.J."/>
            <person name="Lu J."/>
            <person name="Madu R.C."/>
            <person name="Maheshwari M."/>
            <person name="Maheshwari R."/>
            <person name="Malloy K."/>
            <person name="Martinez E."/>
            <person name="Mathew T."/>
            <person name="Mercado I.C."/>
            <person name="Mercado C."/>
            <person name="Meyer B."/>
            <person name="Montgomery K."/>
            <person name="Morgan M.B."/>
            <person name="Munidasa M."/>
            <person name="Nazareth L.V."/>
            <person name="Nelson J."/>
            <person name="Ng B.M."/>
            <person name="Nguyen N.B."/>
            <person name="Nguyen P.Q."/>
            <person name="Nguyen T."/>
            <person name="Obregon M."/>
            <person name="Okwuonu G.O."/>
            <person name="Onwere C.G."/>
            <person name="Orozco G."/>
            <person name="Parra A."/>
            <person name="Patel S."/>
            <person name="Patil S."/>
            <person name="Perez A."/>
            <person name="Perez Y."/>
            <person name="Pham C."/>
            <person name="Primus E.L."/>
            <person name="Pu L.-L."/>
            <person name="Puazo M."/>
            <person name="Qin X."/>
            <person name="Quiroz J.B."/>
            <person name="Reese J."/>
            <person name="Richards S."/>
            <person name="Rives C.M."/>
            <person name="Robberts R."/>
            <person name="Ruiz S.J."/>
            <person name="Ruiz M.J."/>
            <person name="Santibanez J."/>
            <person name="Schneider B.W."/>
            <person name="Sisson I."/>
            <person name="Smith M."/>
            <person name="Sodergren E."/>
            <person name="Song X.-Z."/>
            <person name="Song B.B."/>
            <person name="Summersgill H."/>
            <person name="Thelus R."/>
            <person name="Thornton R.D."/>
            <person name="Trejos Z.Y."/>
            <person name="Usmani K."/>
            <person name="Vattathil S."/>
            <person name="Villasana D."/>
            <person name="Walker D.L."/>
            <person name="Wang S."/>
            <person name="Wang K."/>
            <person name="White C.S."/>
            <person name="Williams A.C."/>
            <person name="Williamson J."/>
            <person name="Wilson K."/>
            <person name="Woghiren I.O."/>
            <person name="Woodworth J.R."/>
            <person name="Worley K.C."/>
            <person name="Wright R.A."/>
            <person name="Wu W."/>
            <person name="Young L."/>
            <person name="Zhang L."/>
            <person name="Zhang J."/>
            <person name="Zhu Y."/>
            <person name="Muzny D.M."/>
            <person name="Weinstock G."/>
            <person name="Gibbs R.A."/>
        </authorList>
    </citation>
    <scope>NUCLEOTIDE SEQUENCE [LARGE SCALE GENOMIC DNA]</scope>
    <source>
        <strain evidence="15">LSR1</strain>
    </source>
</reference>
<dbReference type="PANTHER" id="PTHR12157:SF21">
    <property type="entry name" value="RAB3 INTERACTING MOLECULE, ISOFORM F"/>
    <property type="match status" value="1"/>
</dbReference>
<dbReference type="InterPro" id="IPR000008">
    <property type="entry name" value="C2_dom"/>
</dbReference>
<feature type="compositionally biased region" description="Polar residues" evidence="9">
    <location>
        <begin position="256"/>
        <end position="265"/>
    </location>
</feature>
<feature type="domain" description="PDZ" evidence="11">
    <location>
        <begin position="440"/>
        <end position="529"/>
    </location>
</feature>
<feature type="region of interest" description="Disordered" evidence="9">
    <location>
        <begin position="829"/>
        <end position="921"/>
    </location>
</feature>
<evidence type="ECO:0000256" key="6">
    <source>
        <dbReference type="ARBA" id="ARBA00034103"/>
    </source>
</evidence>
<evidence type="ECO:0000313" key="15">
    <source>
        <dbReference type="Proteomes" id="UP000007819"/>
    </source>
</evidence>
<dbReference type="PROSITE" id="PS50004">
    <property type="entry name" value="C2"/>
    <property type="match status" value="2"/>
</dbReference>
<feature type="compositionally biased region" description="Basic and acidic residues" evidence="9">
    <location>
        <begin position="350"/>
        <end position="359"/>
    </location>
</feature>
<dbReference type="SUPFAM" id="SSF50156">
    <property type="entry name" value="PDZ domain-like"/>
    <property type="match status" value="1"/>
</dbReference>
<dbReference type="InterPro" id="IPR010911">
    <property type="entry name" value="Rab_BD"/>
</dbReference>
<feature type="compositionally biased region" description="Polar residues" evidence="9">
    <location>
        <begin position="1173"/>
        <end position="1182"/>
    </location>
</feature>
<feature type="region of interest" description="Disordered" evidence="9">
    <location>
        <begin position="736"/>
        <end position="804"/>
    </location>
</feature>
<dbReference type="KEGG" id="api:100165632"/>
<dbReference type="GO" id="GO:0006886">
    <property type="term" value="P:intracellular protein transport"/>
    <property type="evidence" value="ECO:0007669"/>
    <property type="project" value="InterPro"/>
</dbReference>
<dbReference type="InterPro" id="IPR011011">
    <property type="entry name" value="Znf_FYVE_PHD"/>
</dbReference>
<dbReference type="InterPro" id="IPR054386">
    <property type="entry name" value="RIM_Znf"/>
</dbReference>
<protein>
    <recommendedName>
        <fullName evidence="16">Regulating synaptic membrane exocytosis protein 2</fullName>
    </recommendedName>
</protein>
<dbReference type="InterPro" id="IPR039032">
    <property type="entry name" value="Rim-like"/>
</dbReference>
<evidence type="ECO:0008006" key="16">
    <source>
        <dbReference type="Google" id="ProtNLM"/>
    </source>
</evidence>
<evidence type="ECO:0000256" key="3">
    <source>
        <dbReference type="ARBA" id="ARBA00022771"/>
    </source>
</evidence>
<dbReference type="GO" id="GO:0008270">
    <property type="term" value="F:zinc ion binding"/>
    <property type="evidence" value="ECO:0007669"/>
    <property type="project" value="UniProtKB-KW"/>
</dbReference>
<keyword evidence="4" id="KW-0862">Zinc</keyword>
<dbReference type="FunFam" id="3.30.40.10:FF:000453">
    <property type="entry name" value="Uncharacterized protein, isoform D"/>
    <property type="match status" value="1"/>
</dbReference>
<feature type="coiled-coil region" evidence="8">
    <location>
        <begin position="56"/>
        <end position="90"/>
    </location>
</feature>
<dbReference type="PROSITE" id="PS50106">
    <property type="entry name" value="PDZ"/>
    <property type="match status" value="1"/>
</dbReference>
<evidence type="ECO:0000256" key="9">
    <source>
        <dbReference type="SAM" id="MobiDB-lite"/>
    </source>
</evidence>
<comment type="subcellular location">
    <subcellularLocation>
        <location evidence="6">Synapse</location>
    </subcellularLocation>
</comment>
<dbReference type="SUPFAM" id="SSF57903">
    <property type="entry name" value="FYVE/PHD zinc finger"/>
    <property type="match status" value="1"/>
</dbReference>
<dbReference type="GO" id="GO:0050806">
    <property type="term" value="P:positive regulation of synaptic transmission"/>
    <property type="evidence" value="ECO:0007669"/>
    <property type="project" value="TreeGrafter"/>
</dbReference>
<dbReference type="GO" id="GO:0042734">
    <property type="term" value="C:presynaptic membrane"/>
    <property type="evidence" value="ECO:0007669"/>
    <property type="project" value="TreeGrafter"/>
</dbReference>